<keyword evidence="15" id="KW-1185">Reference proteome</keyword>
<sequence length="64" mass="7164">MGGYGAFIWPCYGLTALVMIILVVQSLRSMRTNEKLVETLRAGRARRRERTADPATKPELEAKA</sequence>
<evidence type="ECO:0000256" key="3">
    <source>
        <dbReference type="ARBA" id="ARBA00008741"/>
    </source>
</evidence>
<proteinExistence type="inferred from homology"/>
<protein>
    <recommendedName>
        <fullName evidence="4 12">Heme exporter protein D</fullName>
    </recommendedName>
</protein>
<accession>A0A437QR16</accession>
<evidence type="ECO:0000256" key="12">
    <source>
        <dbReference type="RuleBase" id="RU363101"/>
    </source>
</evidence>
<evidence type="ECO:0000256" key="9">
    <source>
        <dbReference type="ARBA" id="ARBA00022748"/>
    </source>
</evidence>
<comment type="subcellular location">
    <subcellularLocation>
        <location evidence="2 12">Cell inner membrane</location>
        <topology evidence="2 12">Single-pass membrane protein</topology>
    </subcellularLocation>
</comment>
<dbReference type="AlphaFoldDB" id="A0A437QR16"/>
<evidence type="ECO:0000256" key="6">
    <source>
        <dbReference type="ARBA" id="ARBA00022475"/>
    </source>
</evidence>
<feature type="region of interest" description="Disordered" evidence="13">
    <location>
        <begin position="43"/>
        <end position="64"/>
    </location>
</feature>
<evidence type="ECO:0000313" key="14">
    <source>
        <dbReference type="EMBL" id="RVU36952.1"/>
    </source>
</evidence>
<gene>
    <name evidence="14" type="primary">ccmD</name>
    <name evidence="14" type="ORF">EOI86_15065</name>
</gene>
<dbReference type="Proteomes" id="UP000287447">
    <property type="component" value="Unassembled WGS sequence"/>
</dbReference>
<evidence type="ECO:0000256" key="7">
    <source>
        <dbReference type="ARBA" id="ARBA00022519"/>
    </source>
</evidence>
<organism evidence="14 15">
    <name type="scientific">Hwanghaeella grinnelliae</name>
    <dbReference type="NCBI Taxonomy" id="2500179"/>
    <lineage>
        <taxon>Bacteria</taxon>
        <taxon>Pseudomonadati</taxon>
        <taxon>Pseudomonadota</taxon>
        <taxon>Alphaproteobacteria</taxon>
        <taxon>Rhodospirillales</taxon>
        <taxon>Rhodospirillaceae</taxon>
        <taxon>Hwanghaeella</taxon>
    </lineage>
</organism>
<evidence type="ECO:0000256" key="2">
    <source>
        <dbReference type="ARBA" id="ARBA00004377"/>
    </source>
</evidence>
<evidence type="ECO:0000256" key="10">
    <source>
        <dbReference type="ARBA" id="ARBA00022989"/>
    </source>
</evidence>
<dbReference type="GO" id="GO:0015886">
    <property type="term" value="P:heme transport"/>
    <property type="evidence" value="ECO:0007669"/>
    <property type="project" value="InterPro"/>
</dbReference>
<keyword evidence="10 12" id="KW-1133">Transmembrane helix</keyword>
<reference evidence="15" key="1">
    <citation type="submission" date="2019-01" db="EMBL/GenBank/DDBJ databases">
        <title>Gri0909 isolated from a small marine red alga.</title>
        <authorList>
            <person name="Kim J."/>
            <person name="Jeong S.E."/>
            <person name="Jeon C.O."/>
        </authorList>
    </citation>
    <scope>NUCLEOTIDE SEQUENCE [LARGE SCALE GENOMIC DNA]</scope>
    <source>
        <strain evidence="15">Gri0909</strain>
    </source>
</reference>
<dbReference type="GO" id="GO:0017004">
    <property type="term" value="P:cytochrome complex assembly"/>
    <property type="evidence" value="ECO:0007669"/>
    <property type="project" value="UniProtKB-KW"/>
</dbReference>
<evidence type="ECO:0000256" key="13">
    <source>
        <dbReference type="SAM" id="MobiDB-lite"/>
    </source>
</evidence>
<dbReference type="Pfam" id="PF04995">
    <property type="entry name" value="CcmD"/>
    <property type="match status" value="1"/>
</dbReference>
<feature type="compositionally biased region" description="Basic and acidic residues" evidence="13">
    <location>
        <begin position="50"/>
        <end position="64"/>
    </location>
</feature>
<keyword evidence="5 12" id="KW-0813">Transport</keyword>
<dbReference type="InterPro" id="IPR007078">
    <property type="entry name" value="Haem_export_protD_CcmD"/>
</dbReference>
<comment type="similarity">
    <text evidence="3 12">Belongs to the CcmD/CycX/HelD family.</text>
</comment>
<keyword evidence="6 12" id="KW-1003">Cell membrane</keyword>
<feature type="transmembrane region" description="Helical" evidence="12">
    <location>
        <begin position="6"/>
        <end position="24"/>
    </location>
</feature>
<dbReference type="NCBIfam" id="TIGR03141">
    <property type="entry name" value="cytochro_ccmD"/>
    <property type="match status" value="1"/>
</dbReference>
<evidence type="ECO:0000313" key="15">
    <source>
        <dbReference type="Proteomes" id="UP000287447"/>
    </source>
</evidence>
<evidence type="ECO:0000256" key="4">
    <source>
        <dbReference type="ARBA" id="ARBA00016461"/>
    </source>
</evidence>
<keyword evidence="7 12" id="KW-0997">Cell inner membrane</keyword>
<keyword evidence="8 12" id="KW-0812">Transmembrane</keyword>
<dbReference type="OrthoDB" id="9815607at2"/>
<evidence type="ECO:0000256" key="5">
    <source>
        <dbReference type="ARBA" id="ARBA00022448"/>
    </source>
</evidence>
<evidence type="ECO:0000256" key="1">
    <source>
        <dbReference type="ARBA" id="ARBA00002442"/>
    </source>
</evidence>
<evidence type="ECO:0000256" key="8">
    <source>
        <dbReference type="ARBA" id="ARBA00022692"/>
    </source>
</evidence>
<comment type="function">
    <text evidence="1 12">Required for the export of heme to the periplasm for the biogenesis of c-type cytochromes.</text>
</comment>
<evidence type="ECO:0000256" key="11">
    <source>
        <dbReference type="ARBA" id="ARBA00023136"/>
    </source>
</evidence>
<keyword evidence="9 12" id="KW-0201">Cytochrome c-type biogenesis</keyword>
<dbReference type="GO" id="GO:0005886">
    <property type="term" value="C:plasma membrane"/>
    <property type="evidence" value="ECO:0007669"/>
    <property type="project" value="UniProtKB-SubCell"/>
</dbReference>
<name>A0A437QR16_9PROT</name>
<keyword evidence="11 12" id="KW-0472">Membrane</keyword>
<dbReference type="EMBL" id="SADE01000002">
    <property type="protein sequence ID" value="RVU36952.1"/>
    <property type="molecule type" value="Genomic_DNA"/>
</dbReference>
<comment type="caution">
    <text evidence="14">The sequence shown here is derived from an EMBL/GenBank/DDBJ whole genome shotgun (WGS) entry which is preliminary data.</text>
</comment>